<dbReference type="Proteomes" id="UP000192247">
    <property type="component" value="Unassembled WGS sequence"/>
</dbReference>
<keyword evidence="3" id="KW-1185">Reference proteome</keyword>
<dbReference type="EMBL" id="MNPL01022011">
    <property type="protein sequence ID" value="OQR69159.1"/>
    <property type="molecule type" value="Genomic_DNA"/>
</dbReference>
<sequence length="97" mass="10428">MTQPPLGPHPSWNTDHKAVSGLTAQSLGQIPVVQQQQQHHHHHHLLQQQQQQQQGLTMALAGGKLTIPVRPSMGDRGVDSSSAILALTPQTINIGAN</sequence>
<accession>A0A1V9X6D6</accession>
<feature type="non-terminal residue" evidence="2">
    <location>
        <position position="97"/>
    </location>
</feature>
<evidence type="ECO:0000313" key="3">
    <source>
        <dbReference type="Proteomes" id="UP000192247"/>
    </source>
</evidence>
<gene>
    <name evidence="2" type="ORF">BIW11_12431</name>
</gene>
<evidence type="ECO:0000256" key="1">
    <source>
        <dbReference type="SAM" id="MobiDB-lite"/>
    </source>
</evidence>
<proteinExistence type="predicted"/>
<reference evidence="2 3" key="1">
    <citation type="journal article" date="2017" name="Gigascience">
        <title>Draft genome of the honey bee ectoparasitic mite, Tropilaelaps mercedesae, is shaped by the parasitic life history.</title>
        <authorList>
            <person name="Dong X."/>
            <person name="Armstrong S.D."/>
            <person name="Xia D."/>
            <person name="Makepeace B.L."/>
            <person name="Darby A.C."/>
            <person name="Kadowaki T."/>
        </authorList>
    </citation>
    <scope>NUCLEOTIDE SEQUENCE [LARGE SCALE GENOMIC DNA]</scope>
    <source>
        <strain evidence="2">Wuxi-XJTLU</strain>
    </source>
</reference>
<comment type="caution">
    <text evidence="2">The sequence shown here is derived from an EMBL/GenBank/DDBJ whole genome shotgun (WGS) entry which is preliminary data.</text>
</comment>
<feature type="region of interest" description="Disordered" evidence="1">
    <location>
        <begin position="33"/>
        <end position="52"/>
    </location>
</feature>
<organism evidence="2 3">
    <name type="scientific">Tropilaelaps mercedesae</name>
    <dbReference type="NCBI Taxonomy" id="418985"/>
    <lineage>
        <taxon>Eukaryota</taxon>
        <taxon>Metazoa</taxon>
        <taxon>Ecdysozoa</taxon>
        <taxon>Arthropoda</taxon>
        <taxon>Chelicerata</taxon>
        <taxon>Arachnida</taxon>
        <taxon>Acari</taxon>
        <taxon>Parasitiformes</taxon>
        <taxon>Mesostigmata</taxon>
        <taxon>Gamasina</taxon>
        <taxon>Dermanyssoidea</taxon>
        <taxon>Laelapidae</taxon>
        <taxon>Tropilaelaps</taxon>
    </lineage>
</organism>
<dbReference type="InParanoid" id="A0A1V9X6D6"/>
<protein>
    <submittedName>
        <fullName evidence="2">Uncharacterized protein</fullName>
    </submittedName>
</protein>
<feature type="region of interest" description="Disordered" evidence="1">
    <location>
        <begin position="1"/>
        <end position="26"/>
    </location>
</feature>
<name>A0A1V9X6D6_9ACAR</name>
<dbReference type="AlphaFoldDB" id="A0A1V9X6D6"/>
<evidence type="ECO:0000313" key="2">
    <source>
        <dbReference type="EMBL" id="OQR69159.1"/>
    </source>
</evidence>